<dbReference type="AlphaFoldDB" id="A0A0R2G609"/>
<keyword evidence="7" id="KW-0902">Two-component regulatory system</keyword>
<dbReference type="InterPro" id="IPR050351">
    <property type="entry name" value="BphY/WalK/GraS-like"/>
</dbReference>
<feature type="transmembrane region" description="Helical" evidence="8">
    <location>
        <begin position="155"/>
        <end position="174"/>
    </location>
</feature>
<evidence type="ECO:0000259" key="9">
    <source>
        <dbReference type="PROSITE" id="PS50109"/>
    </source>
</evidence>
<comment type="caution">
    <text evidence="10">The sequence shown here is derived from an EMBL/GenBank/DDBJ whole genome shotgun (WGS) entry which is preliminary data.</text>
</comment>
<dbReference type="PRINTS" id="PR00344">
    <property type="entry name" value="BCTRLSENSOR"/>
</dbReference>
<name>A0A0R2G609_9LACO</name>
<feature type="domain" description="Histidine kinase" evidence="9">
    <location>
        <begin position="194"/>
        <end position="411"/>
    </location>
</feature>
<evidence type="ECO:0000313" key="10">
    <source>
        <dbReference type="EMBL" id="KRN32212.1"/>
    </source>
</evidence>
<dbReference type="PROSITE" id="PS50109">
    <property type="entry name" value="HIS_KIN"/>
    <property type="match status" value="1"/>
</dbReference>
<dbReference type="SMART" id="SM00388">
    <property type="entry name" value="HisKA"/>
    <property type="match status" value="1"/>
</dbReference>
<keyword evidence="6 10" id="KW-0418">Kinase</keyword>
<evidence type="ECO:0000256" key="5">
    <source>
        <dbReference type="ARBA" id="ARBA00022679"/>
    </source>
</evidence>
<comment type="subcellular location">
    <subcellularLocation>
        <location evidence="2">Membrane</location>
    </subcellularLocation>
</comment>
<dbReference type="Pfam" id="PF00512">
    <property type="entry name" value="HisKA"/>
    <property type="match status" value="1"/>
</dbReference>
<dbReference type="SUPFAM" id="SSF47384">
    <property type="entry name" value="Homodimeric domain of signal transducing histidine kinase"/>
    <property type="match status" value="1"/>
</dbReference>
<feature type="transmembrane region" description="Helical" evidence="8">
    <location>
        <begin position="45"/>
        <end position="65"/>
    </location>
</feature>
<dbReference type="STRING" id="1123500.GCA_000420365_00880"/>
<keyword evidence="5" id="KW-0808">Transferase</keyword>
<dbReference type="GO" id="GO:0004721">
    <property type="term" value="F:phosphoprotein phosphatase activity"/>
    <property type="evidence" value="ECO:0007669"/>
    <property type="project" value="TreeGrafter"/>
</dbReference>
<sequence length="420" mass="47722">MKKRNDQEQYVGPQYGTTSTHNFEHLKLPRPLQKIRESLSQSEKMTILMVMGFTLVFMLISLFAVSQFKEIMYGPAEAQVQRALETPVTGTPVGGAYVVDYSDALKKSLDIKQENQVVLKQFQNQWILFERQGNRLAYLNVTNQHEILEKISRRLIWIFALSEIALLLMAMALTRANMRPIMRSWEQQRTFVADAAHEFKTPMTVIQNNLERMLEHPNDTVLDQVENIAHSLTEVRHLNHLTGDLLTLAQSDADVPMFIFDHMDLAQLAREVGDIYKFNAEERGQKLNIDMPASLPMYGDAQRLRQLLVLLVDNAQKYAGKGAEVTVSAHEKKDTLTLTVVDTGSGVTDEQKKHLFDRFYRVDKARSRSTGGYGLGLSIAQWVVQGHHGTITVSDTQPHGTTFTIQLPTVQRTKKNKKKA</sequence>
<evidence type="ECO:0000256" key="4">
    <source>
        <dbReference type="ARBA" id="ARBA00022553"/>
    </source>
</evidence>
<dbReference type="Gene3D" id="1.10.287.130">
    <property type="match status" value="1"/>
</dbReference>
<dbReference type="PANTHER" id="PTHR45453">
    <property type="entry name" value="PHOSPHATE REGULON SENSOR PROTEIN PHOR"/>
    <property type="match status" value="1"/>
</dbReference>
<keyword evidence="11" id="KW-1185">Reference proteome</keyword>
<dbReference type="InParanoid" id="A0A0R2G609"/>
<accession>A0A0R2G609</accession>
<evidence type="ECO:0000313" key="11">
    <source>
        <dbReference type="Proteomes" id="UP000051296"/>
    </source>
</evidence>
<dbReference type="Gene3D" id="3.30.565.10">
    <property type="entry name" value="Histidine kinase-like ATPase, C-terminal domain"/>
    <property type="match status" value="1"/>
</dbReference>
<organism evidence="10 11">
    <name type="scientific">Weissella halotolerans DSM 20190</name>
    <dbReference type="NCBI Taxonomy" id="1123500"/>
    <lineage>
        <taxon>Bacteria</taxon>
        <taxon>Bacillati</taxon>
        <taxon>Bacillota</taxon>
        <taxon>Bacilli</taxon>
        <taxon>Lactobacillales</taxon>
        <taxon>Lactobacillaceae</taxon>
        <taxon>Weissella</taxon>
    </lineage>
</organism>
<evidence type="ECO:0000256" key="6">
    <source>
        <dbReference type="ARBA" id="ARBA00022777"/>
    </source>
</evidence>
<evidence type="ECO:0000256" key="2">
    <source>
        <dbReference type="ARBA" id="ARBA00004370"/>
    </source>
</evidence>
<reference evidence="10 11" key="1">
    <citation type="journal article" date="2015" name="Genome Announc.">
        <title>Expanding the biotechnology potential of lactobacilli through comparative genomics of 213 strains and associated genera.</title>
        <authorList>
            <person name="Sun Z."/>
            <person name="Harris H.M."/>
            <person name="McCann A."/>
            <person name="Guo C."/>
            <person name="Argimon S."/>
            <person name="Zhang W."/>
            <person name="Yang X."/>
            <person name="Jeffery I.B."/>
            <person name="Cooney J.C."/>
            <person name="Kagawa T.F."/>
            <person name="Liu W."/>
            <person name="Song Y."/>
            <person name="Salvetti E."/>
            <person name="Wrobel A."/>
            <person name="Rasinkangas P."/>
            <person name="Parkhill J."/>
            <person name="Rea M.C."/>
            <person name="O'Sullivan O."/>
            <person name="Ritari J."/>
            <person name="Douillard F.P."/>
            <person name="Paul Ross R."/>
            <person name="Yang R."/>
            <person name="Briner A.E."/>
            <person name="Felis G.E."/>
            <person name="de Vos W.M."/>
            <person name="Barrangou R."/>
            <person name="Klaenhammer T.R."/>
            <person name="Caufield P.W."/>
            <person name="Cui Y."/>
            <person name="Zhang H."/>
            <person name="O'Toole P.W."/>
        </authorList>
    </citation>
    <scope>NUCLEOTIDE SEQUENCE [LARGE SCALE GENOMIC DNA]</scope>
    <source>
        <strain evidence="10 11">DSM 20190</strain>
    </source>
</reference>
<dbReference type="InterPro" id="IPR036890">
    <property type="entry name" value="HATPase_C_sf"/>
</dbReference>
<keyword evidence="4" id="KW-0597">Phosphoprotein</keyword>
<dbReference type="RefSeq" id="WP_022791640.1">
    <property type="nucleotide sequence ID" value="NZ_ATUU01000002.1"/>
</dbReference>
<evidence type="ECO:0000256" key="8">
    <source>
        <dbReference type="SAM" id="Phobius"/>
    </source>
</evidence>
<dbReference type="EMBL" id="JQAX01000002">
    <property type="protein sequence ID" value="KRN32212.1"/>
    <property type="molecule type" value="Genomic_DNA"/>
</dbReference>
<dbReference type="Proteomes" id="UP000051296">
    <property type="component" value="Unassembled WGS sequence"/>
</dbReference>
<comment type="catalytic activity">
    <reaction evidence="1">
        <text>ATP + protein L-histidine = ADP + protein N-phospho-L-histidine.</text>
        <dbReference type="EC" id="2.7.13.3"/>
    </reaction>
</comment>
<evidence type="ECO:0000256" key="3">
    <source>
        <dbReference type="ARBA" id="ARBA00012438"/>
    </source>
</evidence>
<dbReference type="Pfam" id="PF02518">
    <property type="entry name" value="HATPase_c"/>
    <property type="match status" value="1"/>
</dbReference>
<dbReference type="eggNOG" id="COG2205">
    <property type="taxonomic scope" value="Bacteria"/>
</dbReference>
<dbReference type="EC" id="2.7.13.3" evidence="3"/>
<protein>
    <recommendedName>
        <fullName evidence="3">histidine kinase</fullName>
        <ecNumber evidence="3">2.7.13.3</ecNumber>
    </recommendedName>
</protein>
<dbReference type="InterPro" id="IPR004358">
    <property type="entry name" value="Sig_transdc_His_kin-like_C"/>
</dbReference>
<dbReference type="InterPro" id="IPR005467">
    <property type="entry name" value="His_kinase_dom"/>
</dbReference>
<evidence type="ECO:0000256" key="7">
    <source>
        <dbReference type="ARBA" id="ARBA00023012"/>
    </source>
</evidence>
<dbReference type="SUPFAM" id="SSF55874">
    <property type="entry name" value="ATPase domain of HSP90 chaperone/DNA topoisomerase II/histidine kinase"/>
    <property type="match status" value="1"/>
</dbReference>
<proteinExistence type="predicted"/>
<dbReference type="CDD" id="cd00082">
    <property type="entry name" value="HisKA"/>
    <property type="match status" value="1"/>
</dbReference>
<dbReference type="GO" id="GO:0005886">
    <property type="term" value="C:plasma membrane"/>
    <property type="evidence" value="ECO:0007669"/>
    <property type="project" value="TreeGrafter"/>
</dbReference>
<dbReference type="GO" id="GO:0016036">
    <property type="term" value="P:cellular response to phosphate starvation"/>
    <property type="evidence" value="ECO:0007669"/>
    <property type="project" value="TreeGrafter"/>
</dbReference>
<keyword evidence="8" id="KW-0472">Membrane</keyword>
<dbReference type="FunCoup" id="A0A0R2G609">
    <property type="interactions" value="123"/>
</dbReference>
<dbReference type="PATRIC" id="fig|1123500.6.peg.564"/>
<dbReference type="SMART" id="SM00387">
    <property type="entry name" value="HATPase_c"/>
    <property type="match status" value="1"/>
</dbReference>
<dbReference type="PANTHER" id="PTHR45453:SF1">
    <property type="entry name" value="PHOSPHATE REGULON SENSOR PROTEIN PHOR"/>
    <property type="match status" value="1"/>
</dbReference>
<dbReference type="GO" id="GO:0000155">
    <property type="term" value="F:phosphorelay sensor kinase activity"/>
    <property type="evidence" value="ECO:0007669"/>
    <property type="project" value="InterPro"/>
</dbReference>
<gene>
    <name evidence="10" type="ORF">IV68_GL000561</name>
</gene>
<dbReference type="InterPro" id="IPR036097">
    <property type="entry name" value="HisK_dim/P_sf"/>
</dbReference>
<evidence type="ECO:0000256" key="1">
    <source>
        <dbReference type="ARBA" id="ARBA00000085"/>
    </source>
</evidence>
<dbReference type="InterPro" id="IPR003594">
    <property type="entry name" value="HATPase_dom"/>
</dbReference>
<dbReference type="InterPro" id="IPR003661">
    <property type="entry name" value="HisK_dim/P_dom"/>
</dbReference>
<keyword evidence="8" id="KW-0812">Transmembrane</keyword>
<keyword evidence="8" id="KW-1133">Transmembrane helix</keyword>
<dbReference type="FunFam" id="3.30.565.10:FF:000006">
    <property type="entry name" value="Sensor histidine kinase WalK"/>
    <property type="match status" value="1"/>
</dbReference>